<dbReference type="Proteomes" id="UP001430953">
    <property type="component" value="Unassembled WGS sequence"/>
</dbReference>
<protein>
    <submittedName>
        <fullName evidence="2">Uncharacterized protein</fullName>
    </submittedName>
</protein>
<sequence>MIYSKVSTRLTEANTLPYQETQTFKDVVREFRKKMIAASERPPISLSQGADKCKDLKQLFPPKNEDHEGFTAAPKFEKVVNRFKPTCDKQKTEEECTTIYRAVRRFESESFSEMSSICSYPRDRRFDDSTSADEITDNNVDIP</sequence>
<organism evidence="2 3">
    <name type="scientific">Cardiocondyla obscurior</name>
    <dbReference type="NCBI Taxonomy" id="286306"/>
    <lineage>
        <taxon>Eukaryota</taxon>
        <taxon>Metazoa</taxon>
        <taxon>Ecdysozoa</taxon>
        <taxon>Arthropoda</taxon>
        <taxon>Hexapoda</taxon>
        <taxon>Insecta</taxon>
        <taxon>Pterygota</taxon>
        <taxon>Neoptera</taxon>
        <taxon>Endopterygota</taxon>
        <taxon>Hymenoptera</taxon>
        <taxon>Apocrita</taxon>
        <taxon>Aculeata</taxon>
        <taxon>Formicoidea</taxon>
        <taxon>Formicidae</taxon>
        <taxon>Myrmicinae</taxon>
        <taxon>Cardiocondyla</taxon>
    </lineage>
</organism>
<reference evidence="2 3" key="1">
    <citation type="submission" date="2023-03" db="EMBL/GenBank/DDBJ databases">
        <title>High recombination rates correlate with genetic variation in Cardiocondyla obscurior ants.</title>
        <authorList>
            <person name="Errbii M."/>
        </authorList>
    </citation>
    <scope>NUCLEOTIDE SEQUENCE [LARGE SCALE GENOMIC DNA]</scope>
    <source>
        <strain evidence="2">Alpha-2009</strain>
        <tissue evidence="2">Whole body</tissue>
    </source>
</reference>
<feature type="region of interest" description="Disordered" evidence="1">
    <location>
        <begin position="121"/>
        <end position="143"/>
    </location>
</feature>
<dbReference type="AlphaFoldDB" id="A0AAW2F1C0"/>
<gene>
    <name evidence="2" type="ORF">PUN28_015191</name>
</gene>
<comment type="caution">
    <text evidence="2">The sequence shown here is derived from an EMBL/GenBank/DDBJ whole genome shotgun (WGS) entry which is preliminary data.</text>
</comment>
<dbReference type="EMBL" id="JADYXP020000016">
    <property type="protein sequence ID" value="KAL0108476.1"/>
    <property type="molecule type" value="Genomic_DNA"/>
</dbReference>
<evidence type="ECO:0000256" key="1">
    <source>
        <dbReference type="SAM" id="MobiDB-lite"/>
    </source>
</evidence>
<accession>A0AAW2F1C0</accession>
<keyword evidence="3" id="KW-1185">Reference proteome</keyword>
<name>A0AAW2F1C0_9HYME</name>
<evidence type="ECO:0000313" key="2">
    <source>
        <dbReference type="EMBL" id="KAL0108476.1"/>
    </source>
</evidence>
<proteinExistence type="predicted"/>
<evidence type="ECO:0000313" key="3">
    <source>
        <dbReference type="Proteomes" id="UP001430953"/>
    </source>
</evidence>